<dbReference type="Pfam" id="PF03929">
    <property type="entry name" value="PepSY_TM"/>
    <property type="match status" value="1"/>
</dbReference>
<keyword evidence="1" id="KW-1133">Transmembrane helix</keyword>
<dbReference type="OrthoDB" id="8016652at2"/>
<dbReference type="Proteomes" id="UP000298588">
    <property type="component" value="Chromosome"/>
</dbReference>
<organism evidence="2 3">
    <name type="scientific">Phreatobacter aquaticus</name>
    <dbReference type="NCBI Taxonomy" id="2570229"/>
    <lineage>
        <taxon>Bacteria</taxon>
        <taxon>Pseudomonadati</taxon>
        <taxon>Pseudomonadota</taxon>
        <taxon>Alphaproteobacteria</taxon>
        <taxon>Hyphomicrobiales</taxon>
        <taxon>Phreatobacteraceae</taxon>
        <taxon>Phreatobacter</taxon>
    </lineage>
</organism>
<keyword evidence="3" id="KW-1185">Reference proteome</keyword>
<dbReference type="RefSeq" id="WP_137100975.1">
    <property type="nucleotide sequence ID" value="NZ_CP039865.1"/>
</dbReference>
<feature type="transmembrane region" description="Helical" evidence="1">
    <location>
        <begin position="125"/>
        <end position="147"/>
    </location>
</feature>
<dbReference type="AlphaFoldDB" id="A0A4D7QPV3"/>
<dbReference type="KEGG" id="paqt:E8L99_18735"/>
<dbReference type="EMBL" id="CP039865">
    <property type="protein sequence ID" value="QCK87646.1"/>
    <property type="molecule type" value="Genomic_DNA"/>
</dbReference>
<evidence type="ECO:0000313" key="2">
    <source>
        <dbReference type="EMBL" id="QCK87646.1"/>
    </source>
</evidence>
<keyword evidence="1" id="KW-0812">Transmembrane</keyword>
<feature type="transmembrane region" description="Helical" evidence="1">
    <location>
        <begin position="260"/>
        <end position="287"/>
    </location>
</feature>
<keyword evidence="1" id="KW-0472">Membrane</keyword>
<feature type="transmembrane region" description="Helical" evidence="1">
    <location>
        <begin position="12"/>
        <end position="33"/>
    </location>
</feature>
<evidence type="ECO:0000256" key="1">
    <source>
        <dbReference type="SAM" id="Phobius"/>
    </source>
</evidence>
<dbReference type="PANTHER" id="PTHR34219:SF6">
    <property type="entry name" value="BLR3280 PROTEIN"/>
    <property type="match status" value="1"/>
</dbReference>
<sequence length="308" mass="33952">MLKFWLLRLHRWTTLVFALPLAVLIITGLILSFEPVVQVAAVKPGSMTLASIEALLARHDPEGKARSISLRSYENRLSLGGVRPDDDIDVDIRTGAELLEDGQVSNLFYYSRIIHEHLITDFGGLVVHLSTMAMLLLIALGIAMGWPRIQNTVSGWHKAMAWGLLPLLILSPLTGLFLAWGVTFSGPPAARTQPIPILEAVRLVGASHDLSGLVWLRNRGGRQIARMVVDGSFQTFVVTPNGLQPAGTNWPRLLHEGNFAGIWSGLMNVVISIAFIGLMVTGLIIWARRTFRKRPERARNRIRATVPG</sequence>
<name>A0A4D7QPV3_9HYPH</name>
<gene>
    <name evidence="2" type="ORF">E8L99_18735</name>
</gene>
<proteinExistence type="predicted"/>
<dbReference type="PANTHER" id="PTHR34219">
    <property type="entry name" value="IRON-REGULATED INNER MEMBRANE PROTEIN-RELATED"/>
    <property type="match status" value="1"/>
</dbReference>
<reference evidence="2 3" key="1">
    <citation type="submission" date="2019-04" db="EMBL/GenBank/DDBJ databases">
        <title>Phreatobacter aquaticus sp. nov.</title>
        <authorList>
            <person name="Choi A."/>
            <person name="Baek K."/>
        </authorList>
    </citation>
    <scope>NUCLEOTIDE SEQUENCE [LARGE SCALE GENOMIC DNA]</scope>
    <source>
        <strain evidence="2 3">NMCR1094</strain>
    </source>
</reference>
<dbReference type="InterPro" id="IPR005625">
    <property type="entry name" value="PepSY-ass_TM"/>
</dbReference>
<feature type="transmembrane region" description="Helical" evidence="1">
    <location>
        <begin position="159"/>
        <end position="182"/>
    </location>
</feature>
<accession>A0A4D7QPV3</accession>
<protein>
    <submittedName>
        <fullName evidence="2">PepSY domain-containing protein</fullName>
    </submittedName>
</protein>
<evidence type="ECO:0000313" key="3">
    <source>
        <dbReference type="Proteomes" id="UP000298588"/>
    </source>
</evidence>